<feature type="transmembrane region" description="Helical" evidence="1">
    <location>
        <begin position="6"/>
        <end position="26"/>
    </location>
</feature>
<dbReference type="AlphaFoldDB" id="A0AB94ISN6"/>
<keyword evidence="1" id="KW-0812">Transmembrane</keyword>
<protein>
    <recommendedName>
        <fullName evidence="4">Spore germination protein</fullName>
    </recommendedName>
</protein>
<feature type="transmembrane region" description="Helical" evidence="1">
    <location>
        <begin position="58"/>
        <end position="79"/>
    </location>
</feature>
<reference evidence="2 3" key="1">
    <citation type="journal article" date="2014" name="Environ. Microbiol.">
        <title>The nitrate-ammonifying and nosZ-carrying bacterium Bacillus vireti is a potent source and sink for nitric and nitrous oxide under high nitrate conditions.</title>
        <authorList>
            <person name="Mania D."/>
            <person name="Heylen K."/>
            <person name="van Spanning R.J."/>
            <person name="Frostegard A."/>
        </authorList>
    </citation>
    <scope>NUCLEOTIDE SEQUENCE [LARGE SCALE GENOMIC DNA]</scope>
    <source>
        <strain evidence="2 3">LMG 21834</strain>
    </source>
</reference>
<organism evidence="2 3">
    <name type="scientific">Neobacillus vireti LMG 21834</name>
    <dbReference type="NCBI Taxonomy" id="1131730"/>
    <lineage>
        <taxon>Bacteria</taxon>
        <taxon>Bacillati</taxon>
        <taxon>Bacillota</taxon>
        <taxon>Bacilli</taxon>
        <taxon>Bacillales</taxon>
        <taxon>Bacillaceae</taxon>
        <taxon>Neobacillus</taxon>
    </lineage>
</organism>
<keyword evidence="3" id="KW-1185">Reference proteome</keyword>
<accession>A0AB94ISN6</accession>
<evidence type="ECO:0000313" key="2">
    <source>
        <dbReference type="EMBL" id="ETI69997.1"/>
    </source>
</evidence>
<keyword evidence="1" id="KW-1133">Transmembrane helix</keyword>
<dbReference type="EMBL" id="ALAN01000033">
    <property type="protein sequence ID" value="ETI69997.1"/>
    <property type="molecule type" value="Genomic_DNA"/>
</dbReference>
<gene>
    <name evidence="2" type="ORF">BAVI_04849</name>
</gene>
<sequence length="85" mass="10326">MLFMQYFLYVIFPWLTLLIAIFLFFWSMSTKSWKLMLLSVVVFLPDTLFLVFMDLEKILNIFLFLPILQIIFMIILFTTRENNTI</sequence>
<name>A0AB94ISN6_9BACI</name>
<proteinExistence type="predicted"/>
<evidence type="ECO:0000313" key="3">
    <source>
        <dbReference type="Proteomes" id="UP000018877"/>
    </source>
</evidence>
<evidence type="ECO:0000256" key="1">
    <source>
        <dbReference type="SAM" id="Phobius"/>
    </source>
</evidence>
<dbReference type="Proteomes" id="UP000018877">
    <property type="component" value="Unassembled WGS sequence"/>
</dbReference>
<keyword evidence="1" id="KW-0472">Membrane</keyword>
<evidence type="ECO:0008006" key="4">
    <source>
        <dbReference type="Google" id="ProtNLM"/>
    </source>
</evidence>
<comment type="caution">
    <text evidence="2">The sequence shown here is derived from an EMBL/GenBank/DDBJ whole genome shotgun (WGS) entry which is preliminary data.</text>
</comment>